<dbReference type="PROSITE" id="PS50889">
    <property type="entry name" value="S4"/>
    <property type="match status" value="1"/>
</dbReference>
<evidence type="ECO:0000256" key="4">
    <source>
        <dbReference type="ARBA" id="ARBA00022980"/>
    </source>
</evidence>
<feature type="domain" description="Small ribosomal subunit protein uS4 N-terminal" evidence="9">
    <location>
        <begin position="3"/>
        <end position="98"/>
    </location>
</feature>
<keyword evidence="2 7" id="KW-0699">rRNA-binding</keyword>
<evidence type="ECO:0000256" key="7">
    <source>
        <dbReference type="HAMAP-Rule" id="MF_01306"/>
    </source>
</evidence>
<evidence type="ECO:0000256" key="2">
    <source>
        <dbReference type="ARBA" id="ARBA00022730"/>
    </source>
</evidence>
<evidence type="ECO:0000256" key="1">
    <source>
        <dbReference type="ARBA" id="ARBA00007465"/>
    </source>
</evidence>
<dbReference type="Pfam" id="PF00163">
    <property type="entry name" value="Ribosomal_S4"/>
    <property type="match status" value="1"/>
</dbReference>
<dbReference type="InterPro" id="IPR022801">
    <property type="entry name" value="Ribosomal_uS4"/>
</dbReference>
<dbReference type="Pfam" id="PF01479">
    <property type="entry name" value="S4"/>
    <property type="match status" value="1"/>
</dbReference>
<dbReference type="GO" id="GO:0003735">
    <property type="term" value="F:structural constituent of ribosome"/>
    <property type="evidence" value="ECO:0007669"/>
    <property type="project" value="InterPro"/>
</dbReference>
<comment type="function">
    <text evidence="7">With S5 and S12 plays an important role in translational accuracy.</text>
</comment>
<dbReference type="CDD" id="cd00165">
    <property type="entry name" value="S4"/>
    <property type="match status" value="1"/>
</dbReference>
<keyword evidence="4 7" id="KW-0689">Ribosomal protein</keyword>
<comment type="similarity">
    <text evidence="1 7">Belongs to the universal ribosomal protein uS4 family.</text>
</comment>
<dbReference type="InterPro" id="IPR001912">
    <property type="entry name" value="Ribosomal_uS4_N"/>
</dbReference>
<sequence length="209" mass="24348">MARYTGAVCRQCRREKLKLFLKGDRCYSDKCSFERRSYAPGQHGQARMRKVSDYALQLREKQKVRRIYGMLEGQFHRYFVEAERMRGVTGENLLRLLESRFDNVVYRLGFAGSRNQARHLVRHNHFLLNGRKANIPSLQVKVGDVITVREKSKEVEVIKESLAAMARRGVPSWLELNQETFAGTVKNAPDRQELTMPIQEQLIVELYSK</sequence>
<keyword evidence="5 7" id="KW-0687">Ribonucleoprotein</keyword>
<proteinExistence type="inferred from homology"/>
<dbReference type="NCBIfam" id="NF003717">
    <property type="entry name" value="PRK05327.1"/>
    <property type="match status" value="1"/>
</dbReference>
<evidence type="ECO:0000259" key="9">
    <source>
        <dbReference type="SMART" id="SM01390"/>
    </source>
</evidence>
<dbReference type="PANTHER" id="PTHR11831:SF4">
    <property type="entry name" value="SMALL RIBOSOMAL SUBUNIT PROTEIN US4M"/>
    <property type="match status" value="1"/>
</dbReference>
<dbReference type="GO" id="GO:0019843">
    <property type="term" value="F:rRNA binding"/>
    <property type="evidence" value="ECO:0007669"/>
    <property type="project" value="UniProtKB-UniRule"/>
</dbReference>
<dbReference type="Gene3D" id="1.10.1050.10">
    <property type="entry name" value="Ribosomal Protein S4 Delta 41, Chain A, domain 1"/>
    <property type="match status" value="1"/>
</dbReference>
<dbReference type="SUPFAM" id="SSF55174">
    <property type="entry name" value="Alpha-L RNA-binding motif"/>
    <property type="match status" value="1"/>
</dbReference>
<dbReference type="InterPro" id="IPR036986">
    <property type="entry name" value="S4_RNA-bd_sf"/>
</dbReference>
<dbReference type="EMBL" id="DSDS01000128">
    <property type="protein sequence ID" value="HET98128.1"/>
    <property type="molecule type" value="Genomic_DNA"/>
</dbReference>
<dbReference type="FunFam" id="3.10.290.10:FF:000001">
    <property type="entry name" value="30S ribosomal protein S4"/>
    <property type="match status" value="1"/>
</dbReference>
<gene>
    <name evidence="7" type="primary">rpsD</name>
    <name evidence="10" type="ORF">ENN98_05475</name>
</gene>
<dbReference type="SMART" id="SM00363">
    <property type="entry name" value="S4"/>
    <property type="match status" value="1"/>
</dbReference>
<dbReference type="InterPro" id="IPR002942">
    <property type="entry name" value="S4_RNA-bd"/>
</dbReference>
<dbReference type="GO" id="GO:0042274">
    <property type="term" value="P:ribosomal small subunit biogenesis"/>
    <property type="evidence" value="ECO:0007669"/>
    <property type="project" value="TreeGrafter"/>
</dbReference>
<dbReference type="SMART" id="SM01390">
    <property type="entry name" value="Ribosomal_S4"/>
    <property type="match status" value="1"/>
</dbReference>
<dbReference type="Gene3D" id="3.10.290.10">
    <property type="entry name" value="RNA-binding S4 domain"/>
    <property type="match status" value="1"/>
</dbReference>
<evidence type="ECO:0000313" key="10">
    <source>
        <dbReference type="EMBL" id="HET98128.1"/>
    </source>
</evidence>
<name>A0A7C2THJ9_9BACT</name>
<evidence type="ECO:0000259" key="8">
    <source>
        <dbReference type="SMART" id="SM00363"/>
    </source>
</evidence>
<dbReference type="NCBIfam" id="TIGR01017">
    <property type="entry name" value="rpsD_bact"/>
    <property type="match status" value="1"/>
</dbReference>
<dbReference type="Proteomes" id="UP000885986">
    <property type="component" value="Unassembled WGS sequence"/>
</dbReference>
<protein>
    <recommendedName>
        <fullName evidence="6 7">Small ribosomal subunit protein uS4</fullName>
    </recommendedName>
</protein>
<dbReference type="GO" id="GO:0006412">
    <property type="term" value="P:translation"/>
    <property type="evidence" value="ECO:0007669"/>
    <property type="project" value="UniProtKB-UniRule"/>
</dbReference>
<dbReference type="FunFam" id="1.10.1050.10:FF:000001">
    <property type="entry name" value="30S ribosomal protein S4"/>
    <property type="match status" value="1"/>
</dbReference>
<evidence type="ECO:0000256" key="3">
    <source>
        <dbReference type="ARBA" id="ARBA00022884"/>
    </source>
</evidence>
<comment type="caution">
    <text evidence="10">The sequence shown here is derived from an EMBL/GenBank/DDBJ whole genome shotgun (WGS) entry which is preliminary data.</text>
</comment>
<comment type="subunit">
    <text evidence="7">Part of the 30S ribosomal subunit. Contacts protein S5. The interaction surface between S4 and S5 is involved in control of translational fidelity.</text>
</comment>
<dbReference type="PANTHER" id="PTHR11831">
    <property type="entry name" value="30S 40S RIBOSOMAL PROTEIN"/>
    <property type="match status" value="1"/>
</dbReference>
<dbReference type="AlphaFoldDB" id="A0A7C2THJ9"/>
<organism evidence="10">
    <name type="scientific">Desulfurivibrio alkaliphilus</name>
    <dbReference type="NCBI Taxonomy" id="427923"/>
    <lineage>
        <taxon>Bacteria</taxon>
        <taxon>Pseudomonadati</taxon>
        <taxon>Thermodesulfobacteriota</taxon>
        <taxon>Desulfobulbia</taxon>
        <taxon>Desulfobulbales</taxon>
        <taxon>Desulfobulbaceae</taxon>
        <taxon>Desulfurivibrio</taxon>
    </lineage>
</organism>
<dbReference type="GO" id="GO:0015935">
    <property type="term" value="C:small ribosomal subunit"/>
    <property type="evidence" value="ECO:0007669"/>
    <property type="project" value="InterPro"/>
</dbReference>
<dbReference type="InterPro" id="IPR005709">
    <property type="entry name" value="Ribosomal_uS4_bac-type"/>
</dbReference>
<evidence type="ECO:0000256" key="6">
    <source>
        <dbReference type="ARBA" id="ARBA00035254"/>
    </source>
</evidence>
<evidence type="ECO:0000256" key="5">
    <source>
        <dbReference type="ARBA" id="ARBA00023274"/>
    </source>
</evidence>
<reference evidence="10" key="1">
    <citation type="journal article" date="2020" name="mSystems">
        <title>Genome- and Community-Level Interaction Insights into Carbon Utilization and Element Cycling Functions of Hydrothermarchaeota in Hydrothermal Sediment.</title>
        <authorList>
            <person name="Zhou Z."/>
            <person name="Liu Y."/>
            <person name="Xu W."/>
            <person name="Pan J."/>
            <person name="Luo Z.H."/>
            <person name="Li M."/>
        </authorList>
    </citation>
    <scope>NUCLEOTIDE SEQUENCE [LARGE SCALE GENOMIC DNA]</scope>
    <source>
        <strain evidence="10">SpSt-1224</strain>
    </source>
</reference>
<feature type="domain" description="RNA-binding S4" evidence="8">
    <location>
        <begin position="99"/>
        <end position="163"/>
    </location>
</feature>
<dbReference type="HAMAP" id="MF_01306_B">
    <property type="entry name" value="Ribosomal_uS4_B"/>
    <property type="match status" value="1"/>
</dbReference>
<keyword evidence="3 7" id="KW-0694">RNA-binding</keyword>
<comment type="function">
    <text evidence="7">One of the primary rRNA binding proteins, it binds directly to 16S rRNA where it nucleates assembly of the body of the 30S subunit.</text>
</comment>
<accession>A0A7C2THJ9</accession>